<reference evidence="2" key="1">
    <citation type="journal article" date="2020" name="Cell">
        <title>Large-Scale Comparative Analyses of Tick Genomes Elucidate Their Genetic Diversity and Vector Capacities.</title>
        <authorList>
            <consortium name="Tick Genome and Microbiome Consortium (TIGMIC)"/>
            <person name="Jia N."/>
            <person name="Wang J."/>
            <person name="Shi W."/>
            <person name="Du L."/>
            <person name="Sun Y."/>
            <person name="Zhan W."/>
            <person name="Jiang J.F."/>
            <person name="Wang Q."/>
            <person name="Zhang B."/>
            <person name="Ji P."/>
            <person name="Bell-Sakyi L."/>
            <person name="Cui X.M."/>
            <person name="Yuan T.T."/>
            <person name="Jiang B.G."/>
            <person name="Yang W.F."/>
            <person name="Lam T.T."/>
            <person name="Chang Q.C."/>
            <person name="Ding S.J."/>
            <person name="Wang X.J."/>
            <person name="Zhu J.G."/>
            <person name="Ruan X.D."/>
            <person name="Zhao L."/>
            <person name="Wei J.T."/>
            <person name="Ye R.Z."/>
            <person name="Que T.C."/>
            <person name="Du C.H."/>
            <person name="Zhou Y.H."/>
            <person name="Cheng J.X."/>
            <person name="Dai P.F."/>
            <person name="Guo W.B."/>
            <person name="Han X.H."/>
            <person name="Huang E.J."/>
            <person name="Li L.F."/>
            <person name="Wei W."/>
            <person name="Gao Y.C."/>
            <person name="Liu J.Z."/>
            <person name="Shao H.Z."/>
            <person name="Wang X."/>
            <person name="Wang C.C."/>
            <person name="Yang T.C."/>
            <person name="Huo Q.B."/>
            <person name="Li W."/>
            <person name="Chen H.Y."/>
            <person name="Chen S.E."/>
            <person name="Zhou L.G."/>
            <person name="Ni X.B."/>
            <person name="Tian J.H."/>
            <person name="Sheng Y."/>
            <person name="Liu T."/>
            <person name="Pan Y.S."/>
            <person name="Xia L.Y."/>
            <person name="Li J."/>
            <person name="Zhao F."/>
            <person name="Cao W.C."/>
        </authorList>
    </citation>
    <scope>NUCLEOTIDE SEQUENCE</scope>
    <source>
        <strain evidence="2">Rmic-2018</strain>
    </source>
</reference>
<gene>
    <name evidence="2" type="ORF">HPB51_009998</name>
</gene>
<evidence type="ECO:0000313" key="2">
    <source>
        <dbReference type="EMBL" id="KAH8037443.1"/>
    </source>
</evidence>
<organism evidence="2 3">
    <name type="scientific">Rhipicephalus microplus</name>
    <name type="common">Cattle tick</name>
    <name type="synonym">Boophilus microplus</name>
    <dbReference type="NCBI Taxonomy" id="6941"/>
    <lineage>
        <taxon>Eukaryota</taxon>
        <taxon>Metazoa</taxon>
        <taxon>Ecdysozoa</taxon>
        <taxon>Arthropoda</taxon>
        <taxon>Chelicerata</taxon>
        <taxon>Arachnida</taxon>
        <taxon>Acari</taxon>
        <taxon>Parasitiformes</taxon>
        <taxon>Ixodida</taxon>
        <taxon>Ixodoidea</taxon>
        <taxon>Ixodidae</taxon>
        <taxon>Rhipicephalinae</taxon>
        <taxon>Rhipicephalus</taxon>
        <taxon>Boophilus</taxon>
    </lineage>
</organism>
<protein>
    <submittedName>
        <fullName evidence="2">Uncharacterized protein</fullName>
    </submittedName>
</protein>
<evidence type="ECO:0000313" key="3">
    <source>
        <dbReference type="Proteomes" id="UP000821866"/>
    </source>
</evidence>
<dbReference type="EMBL" id="JABSTU010000002">
    <property type="protein sequence ID" value="KAH8037443.1"/>
    <property type="molecule type" value="Genomic_DNA"/>
</dbReference>
<accession>A0A9J6ESF7</accession>
<dbReference type="AlphaFoldDB" id="A0A9J6ESF7"/>
<evidence type="ECO:0000256" key="1">
    <source>
        <dbReference type="SAM" id="MobiDB-lite"/>
    </source>
</evidence>
<feature type="region of interest" description="Disordered" evidence="1">
    <location>
        <begin position="26"/>
        <end position="52"/>
    </location>
</feature>
<name>A0A9J6ESF7_RHIMP</name>
<sequence length="137" mass="14940">MGPGGLTSRLESAYYCAVGRNEKKKAKRDGERGLVASRDTAPGVPPVGAPAFSCRRGDRPQVRLAAAYFRSALVQRRFNPGVYPVQARGLFREAPAMPCAAWRAEGLRDPVPPRGDKDRLTNQPSLSAMRCSKDEPQ</sequence>
<comment type="caution">
    <text evidence="2">The sequence shown here is derived from an EMBL/GenBank/DDBJ whole genome shotgun (WGS) entry which is preliminary data.</text>
</comment>
<dbReference type="Proteomes" id="UP000821866">
    <property type="component" value="Chromosome 10"/>
</dbReference>
<feature type="region of interest" description="Disordered" evidence="1">
    <location>
        <begin position="106"/>
        <end position="137"/>
    </location>
</feature>
<reference evidence="2" key="2">
    <citation type="submission" date="2021-09" db="EMBL/GenBank/DDBJ databases">
        <authorList>
            <person name="Jia N."/>
            <person name="Wang J."/>
            <person name="Shi W."/>
            <person name="Du L."/>
            <person name="Sun Y."/>
            <person name="Zhan W."/>
            <person name="Jiang J."/>
            <person name="Wang Q."/>
            <person name="Zhang B."/>
            <person name="Ji P."/>
            <person name="Sakyi L.B."/>
            <person name="Cui X."/>
            <person name="Yuan T."/>
            <person name="Jiang B."/>
            <person name="Yang W."/>
            <person name="Lam T.T.-Y."/>
            <person name="Chang Q."/>
            <person name="Ding S."/>
            <person name="Wang X."/>
            <person name="Zhu J."/>
            <person name="Ruan X."/>
            <person name="Zhao L."/>
            <person name="Wei J."/>
            <person name="Que T."/>
            <person name="Du C."/>
            <person name="Cheng J."/>
            <person name="Dai P."/>
            <person name="Han X."/>
            <person name="Huang E."/>
            <person name="Gao Y."/>
            <person name="Liu J."/>
            <person name="Shao H."/>
            <person name="Ye R."/>
            <person name="Li L."/>
            <person name="Wei W."/>
            <person name="Wang X."/>
            <person name="Wang C."/>
            <person name="Huo Q."/>
            <person name="Li W."/>
            <person name="Guo W."/>
            <person name="Chen H."/>
            <person name="Chen S."/>
            <person name="Zhou L."/>
            <person name="Zhou L."/>
            <person name="Ni X."/>
            <person name="Tian J."/>
            <person name="Zhou Y."/>
            <person name="Sheng Y."/>
            <person name="Liu T."/>
            <person name="Pan Y."/>
            <person name="Xia L."/>
            <person name="Li J."/>
            <person name="Zhao F."/>
            <person name="Cao W."/>
        </authorList>
    </citation>
    <scope>NUCLEOTIDE SEQUENCE</scope>
    <source>
        <strain evidence="2">Rmic-2018</strain>
        <tissue evidence="2">Larvae</tissue>
    </source>
</reference>
<keyword evidence="3" id="KW-1185">Reference proteome</keyword>
<proteinExistence type="predicted"/>